<gene>
    <name evidence="2" type="ORF">JOF35_001228</name>
</gene>
<comment type="caution">
    <text evidence="2">The sequence shown here is derived from an EMBL/GenBank/DDBJ whole genome shotgun (WGS) entry which is preliminary data.</text>
</comment>
<dbReference type="EMBL" id="JAURUE010000001">
    <property type="protein sequence ID" value="MDP9608951.1"/>
    <property type="molecule type" value="Genomic_DNA"/>
</dbReference>
<evidence type="ECO:0000313" key="3">
    <source>
        <dbReference type="Proteomes" id="UP001234880"/>
    </source>
</evidence>
<sequence>MSTTPMQMSEARRYQQLRPHLPYLKLNDASEALPRVLDQARSERLSLTAALERLLELEVGATEARRLTSRLRHRQPPYPAGLLLTRLPPPGSKAA</sequence>
<dbReference type="Proteomes" id="UP001234880">
    <property type="component" value="Unassembled WGS sequence"/>
</dbReference>
<organism evidence="2 3">
    <name type="scientific">Streptomyces demainii</name>
    <dbReference type="NCBI Taxonomy" id="588122"/>
    <lineage>
        <taxon>Bacteria</taxon>
        <taxon>Bacillati</taxon>
        <taxon>Actinomycetota</taxon>
        <taxon>Actinomycetes</taxon>
        <taxon>Kitasatosporales</taxon>
        <taxon>Streptomycetaceae</taxon>
        <taxon>Streptomyces</taxon>
    </lineage>
</organism>
<name>A0ABT9KKJ3_9ACTN</name>
<reference evidence="2 3" key="1">
    <citation type="submission" date="2023-07" db="EMBL/GenBank/DDBJ databases">
        <title>Sequencing the genomes of 1000 actinobacteria strains.</title>
        <authorList>
            <person name="Klenk H.-P."/>
        </authorList>
    </citation>
    <scope>NUCLEOTIDE SEQUENCE [LARGE SCALE GENOMIC DNA]</scope>
    <source>
        <strain evidence="2 3">DSM 41600</strain>
    </source>
</reference>
<protein>
    <submittedName>
        <fullName evidence="2">Uncharacterized protein</fullName>
    </submittedName>
</protein>
<evidence type="ECO:0000256" key="1">
    <source>
        <dbReference type="SAM" id="MobiDB-lite"/>
    </source>
</evidence>
<dbReference type="RefSeq" id="WP_205068023.1">
    <property type="nucleotide sequence ID" value="NZ_JAURUE010000001.1"/>
</dbReference>
<evidence type="ECO:0000313" key="2">
    <source>
        <dbReference type="EMBL" id="MDP9608951.1"/>
    </source>
</evidence>
<accession>A0ABT9KKJ3</accession>
<proteinExistence type="predicted"/>
<feature type="region of interest" description="Disordered" evidence="1">
    <location>
        <begin position="70"/>
        <end position="95"/>
    </location>
</feature>
<keyword evidence="3" id="KW-1185">Reference proteome</keyword>